<dbReference type="Proteomes" id="UP000027100">
    <property type="component" value="Unassembled WGS sequence"/>
</dbReference>
<evidence type="ECO:0000259" key="5">
    <source>
        <dbReference type="PROSITE" id="PS51898"/>
    </source>
</evidence>
<evidence type="ECO:0000313" key="6">
    <source>
        <dbReference type="EMBL" id="KCZ99609.1"/>
    </source>
</evidence>
<dbReference type="InterPro" id="IPR025166">
    <property type="entry name" value="Integrase_DNA_bind_dom"/>
</dbReference>
<dbReference type="Gene3D" id="1.10.443.10">
    <property type="entry name" value="Intergrase catalytic core"/>
    <property type="match status" value="1"/>
</dbReference>
<dbReference type="EMBL" id="ARYM01000004">
    <property type="protein sequence ID" value="KCZ99609.1"/>
    <property type="molecule type" value="Genomic_DNA"/>
</dbReference>
<dbReference type="Pfam" id="PF00589">
    <property type="entry name" value="Phage_integrase"/>
    <property type="match status" value="1"/>
</dbReference>
<dbReference type="STRING" id="1280954.HPO_04450"/>
<dbReference type="InterPro" id="IPR010998">
    <property type="entry name" value="Integrase_recombinase_N"/>
</dbReference>
<comment type="caution">
    <text evidence="6">The sequence shown here is derived from an EMBL/GenBank/DDBJ whole genome shotgun (WGS) entry which is preliminary data.</text>
</comment>
<dbReference type="Gene3D" id="3.30.160.390">
    <property type="entry name" value="Integrase, DNA-binding domain"/>
    <property type="match status" value="1"/>
</dbReference>
<gene>
    <name evidence="6" type="ORF">HPO_04450</name>
</gene>
<dbReference type="PANTHER" id="PTHR30629">
    <property type="entry name" value="PROPHAGE INTEGRASE"/>
    <property type="match status" value="1"/>
</dbReference>
<evidence type="ECO:0000256" key="1">
    <source>
        <dbReference type="ARBA" id="ARBA00008857"/>
    </source>
</evidence>
<keyword evidence="3" id="KW-0238">DNA-binding</keyword>
<comment type="similarity">
    <text evidence="1">Belongs to the 'phage' integrase family.</text>
</comment>
<organism evidence="6 7">
    <name type="scientific">Hyphomonas polymorpha PS728</name>
    <dbReference type="NCBI Taxonomy" id="1280954"/>
    <lineage>
        <taxon>Bacteria</taxon>
        <taxon>Pseudomonadati</taxon>
        <taxon>Pseudomonadota</taxon>
        <taxon>Alphaproteobacteria</taxon>
        <taxon>Hyphomonadales</taxon>
        <taxon>Hyphomonadaceae</taxon>
        <taxon>Hyphomonas</taxon>
    </lineage>
</organism>
<keyword evidence="2" id="KW-0229">DNA integration</keyword>
<name>A0A062VJ35_9PROT</name>
<feature type="domain" description="Tyr recombinase" evidence="5">
    <location>
        <begin position="205"/>
        <end position="412"/>
    </location>
</feature>
<dbReference type="InterPro" id="IPR002104">
    <property type="entry name" value="Integrase_catalytic"/>
</dbReference>
<accession>A0A062VJ35</accession>
<protein>
    <submittedName>
        <fullName evidence="6">Integrase family protein</fullName>
    </submittedName>
</protein>
<dbReference type="AlphaFoldDB" id="A0A062VJ35"/>
<dbReference type="CDD" id="cd00801">
    <property type="entry name" value="INT_P4_C"/>
    <property type="match status" value="1"/>
</dbReference>
<dbReference type="PATRIC" id="fig|1280954.3.peg.901"/>
<dbReference type="InterPro" id="IPR011010">
    <property type="entry name" value="DNA_brk_join_enz"/>
</dbReference>
<dbReference type="GO" id="GO:0006310">
    <property type="term" value="P:DNA recombination"/>
    <property type="evidence" value="ECO:0007669"/>
    <property type="project" value="UniProtKB-KW"/>
</dbReference>
<dbReference type="RefSeq" id="WP_206742122.1">
    <property type="nucleotide sequence ID" value="NZ_ARYM01000004.1"/>
</dbReference>
<sequence>MPQNMTARFVETIKPKAGERITVTDSVVEGLELRVGTNGSKMWSLRYRTKSGKRNRLSLGRYPALSLAEARDRAIQALAAAVSGGDPAAVRKVEKAEAIAAERTVENLAAAFFASPEAAQRTTQTNIMESGVWRNHLAPKLAKRPLQELKRGEVRACVREVAEASGNRTANYAHAVLRRIYNFGIREEWIEMNPAQFPQLYQHKSRDRVFSEAEIRLLWETWSVAKVGARLGVSEPIAIALQLCLTTLQRAGEVIGMHTDELDWTTRSWVIASERSKNRRSHHVPLSPLSQQLIRRALALATATEVPSDIEKPLPRLVANYRGHVFPAIHGNGPVDRHVVTRAMSRIREKLDIDNGTAHDLRRTGASMMASERCGVRGEVIARILNHTPLGSPVTQIYNRYDYAAEKRAALELWAKTLLKITAAKQRG</sequence>
<dbReference type="PANTHER" id="PTHR30629:SF2">
    <property type="entry name" value="PROPHAGE INTEGRASE INTS-RELATED"/>
    <property type="match status" value="1"/>
</dbReference>
<dbReference type="GO" id="GO:0003677">
    <property type="term" value="F:DNA binding"/>
    <property type="evidence" value="ECO:0007669"/>
    <property type="project" value="UniProtKB-KW"/>
</dbReference>
<keyword evidence="7" id="KW-1185">Reference proteome</keyword>
<dbReference type="SUPFAM" id="SSF56349">
    <property type="entry name" value="DNA breaking-rejoining enzymes"/>
    <property type="match status" value="1"/>
</dbReference>
<dbReference type="eggNOG" id="COG0582">
    <property type="taxonomic scope" value="Bacteria"/>
</dbReference>
<dbReference type="InterPro" id="IPR050808">
    <property type="entry name" value="Phage_Integrase"/>
</dbReference>
<dbReference type="InterPro" id="IPR038488">
    <property type="entry name" value="Integrase_DNA-bd_sf"/>
</dbReference>
<evidence type="ECO:0000256" key="4">
    <source>
        <dbReference type="ARBA" id="ARBA00023172"/>
    </source>
</evidence>
<keyword evidence="4" id="KW-0233">DNA recombination</keyword>
<evidence type="ECO:0000256" key="2">
    <source>
        <dbReference type="ARBA" id="ARBA00022908"/>
    </source>
</evidence>
<dbReference type="GO" id="GO:0015074">
    <property type="term" value="P:DNA integration"/>
    <property type="evidence" value="ECO:0007669"/>
    <property type="project" value="UniProtKB-KW"/>
</dbReference>
<dbReference type="Pfam" id="PF13356">
    <property type="entry name" value="Arm-DNA-bind_3"/>
    <property type="match status" value="1"/>
</dbReference>
<dbReference type="InterPro" id="IPR053876">
    <property type="entry name" value="Phage_int_M"/>
</dbReference>
<evidence type="ECO:0000256" key="3">
    <source>
        <dbReference type="ARBA" id="ARBA00023125"/>
    </source>
</evidence>
<dbReference type="Gene3D" id="1.10.150.130">
    <property type="match status" value="1"/>
</dbReference>
<dbReference type="InterPro" id="IPR013762">
    <property type="entry name" value="Integrase-like_cat_sf"/>
</dbReference>
<evidence type="ECO:0000313" key="7">
    <source>
        <dbReference type="Proteomes" id="UP000027100"/>
    </source>
</evidence>
<reference evidence="6 7" key="1">
    <citation type="journal article" date="2014" name="Antonie Van Leeuwenhoek">
        <title>Hyphomonas beringensis sp. nov. and Hyphomonas chukchiensis sp. nov., isolated from surface seawater of the Bering Sea and Chukchi Sea.</title>
        <authorList>
            <person name="Li C."/>
            <person name="Lai Q."/>
            <person name="Li G."/>
            <person name="Dong C."/>
            <person name="Wang J."/>
            <person name="Liao Y."/>
            <person name="Shao Z."/>
        </authorList>
    </citation>
    <scope>NUCLEOTIDE SEQUENCE [LARGE SCALE GENOMIC DNA]</scope>
    <source>
        <strain evidence="6 7">PS728</strain>
    </source>
</reference>
<dbReference type="Pfam" id="PF22022">
    <property type="entry name" value="Phage_int_M"/>
    <property type="match status" value="1"/>
</dbReference>
<dbReference type="PROSITE" id="PS51898">
    <property type="entry name" value="TYR_RECOMBINASE"/>
    <property type="match status" value="1"/>
</dbReference>
<proteinExistence type="inferred from homology"/>